<dbReference type="Pfam" id="PF00261">
    <property type="entry name" value="Tropomyosin"/>
    <property type="match status" value="1"/>
</dbReference>
<evidence type="ECO:0000256" key="3">
    <source>
        <dbReference type="SAM" id="Coils"/>
    </source>
</evidence>
<feature type="coiled-coil region" evidence="3">
    <location>
        <begin position="1"/>
        <end position="49"/>
    </location>
</feature>
<keyword evidence="4" id="KW-0472">Membrane</keyword>
<dbReference type="Proteomes" id="UP000694924">
    <property type="component" value="Unplaced"/>
</dbReference>
<dbReference type="GeneID" id="107063736"/>
<evidence type="ECO:0000313" key="5">
    <source>
        <dbReference type="Proteomes" id="UP000694924"/>
    </source>
</evidence>
<feature type="coiled-coil region" evidence="3">
    <location>
        <begin position="118"/>
        <end position="278"/>
    </location>
</feature>
<dbReference type="Gene3D" id="1.20.5.170">
    <property type="match status" value="1"/>
</dbReference>
<accession>A0ABM1HTH4</accession>
<dbReference type="PRINTS" id="PR00194">
    <property type="entry name" value="TROPOMYOSIN"/>
</dbReference>
<keyword evidence="4" id="KW-1133">Transmembrane helix</keyword>
<keyword evidence="5" id="KW-1185">Reference proteome</keyword>
<evidence type="ECO:0000313" key="6">
    <source>
        <dbReference type="RefSeq" id="XP_015171261.1"/>
    </source>
</evidence>
<keyword evidence="2 3" id="KW-0175">Coiled coil</keyword>
<dbReference type="PANTHER" id="PTHR19269">
    <property type="entry name" value="TROPOMYOSIN"/>
    <property type="match status" value="1"/>
</dbReference>
<feature type="transmembrane region" description="Helical" evidence="4">
    <location>
        <begin position="91"/>
        <end position="112"/>
    </location>
</feature>
<evidence type="ECO:0000256" key="4">
    <source>
        <dbReference type="SAM" id="Phobius"/>
    </source>
</evidence>
<dbReference type="Gene3D" id="1.20.5.340">
    <property type="match status" value="1"/>
</dbReference>
<evidence type="ECO:0000256" key="2">
    <source>
        <dbReference type="ARBA" id="ARBA00023054"/>
    </source>
</evidence>
<gene>
    <name evidence="6" type="primary">LOC107063736</name>
</gene>
<protein>
    <submittedName>
        <fullName evidence="6">Tropomyosin-2-like isoform X1</fullName>
    </submittedName>
</protein>
<feature type="transmembrane region" description="Helical" evidence="4">
    <location>
        <begin position="318"/>
        <end position="340"/>
    </location>
</feature>
<proteinExistence type="inferred from homology"/>
<dbReference type="RefSeq" id="XP_015171261.1">
    <property type="nucleotide sequence ID" value="XM_015315775.1"/>
</dbReference>
<organism evidence="5 6">
    <name type="scientific">Polistes dominula</name>
    <name type="common">European paper wasp</name>
    <name type="synonym">Vespa dominula</name>
    <dbReference type="NCBI Taxonomy" id="743375"/>
    <lineage>
        <taxon>Eukaryota</taxon>
        <taxon>Metazoa</taxon>
        <taxon>Ecdysozoa</taxon>
        <taxon>Arthropoda</taxon>
        <taxon>Hexapoda</taxon>
        <taxon>Insecta</taxon>
        <taxon>Pterygota</taxon>
        <taxon>Neoptera</taxon>
        <taxon>Endopterygota</taxon>
        <taxon>Hymenoptera</taxon>
        <taxon>Apocrita</taxon>
        <taxon>Aculeata</taxon>
        <taxon>Vespoidea</taxon>
        <taxon>Vespidae</taxon>
        <taxon>Polistinae</taxon>
        <taxon>Polistini</taxon>
        <taxon>Polistes</taxon>
    </lineage>
</organism>
<name>A0ABM1HTH4_POLDO</name>
<sequence>MNAIKKRLQTLKVEKDLAIDKADVCDRQAKEAIRKEEKLKDGVRELAKKFIQMEHDLQVSKKQLKKSIKSLELKESIYIMVSEQFTKYPSFSFFFVLFYFSCFYILIIIEYFQTQSELAILNRKMQQCAEDLEKSEEKRLVVQNKLTEAMETAEDAKRICKVLENRSKLDEERMDQLTAQLKEARLIAEDADIKSDEISRKLAFVEDELEAAEDRVKSSEGKIAEREDELFIVGNILKSLEVSEEKANRRVEEFKAQLKELKVKLKLAEKRAIIAEQAVKVLVKELDSREGGKIKLSFSASFFFFFILKFNFSKIVTFIYYIYYIYIYIYTHVYVSDYLFKEKEKYRYMCNDMDSTFAELTGF</sequence>
<dbReference type="SUPFAM" id="SSF57997">
    <property type="entry name" value="Tropomyosin"/>
    <property type="match status" value="3"/>
</dbReference>
<reference evidence="6" key="1">
    <citation type="submission" date="2025-08" db="UniProtKB">
        <authorList>
            <consortium name="RefSeq"/>
        </authorList>
    </citation>
    <scope>IDENTIFICATION</scope>
    <source>
        <tissue evidence="6">Whole body</tissue>
    </source>
</reference>
<dbReference type="InterPro" id="IPR000533">
    <property type="entry name" value="Tropomyosin"/>
</dbReference>
<keyword evidence="4" id="KW-0812">Transmembrane</keyword>
<comment type="similarity">
    <text evidence="1">Belongs to the tropomyosin family.</text>
</comment>
<evidence type="ECO:0000256" key="1">
    <source>
        <dbReference type="ARBA" id="ARBA00009036"/>
    </source>
</evidence>